<organism evidence="1">
    <name type="scientific">Magnetococcus massalia (strain MO-1)</name>
    <dbReference type="NCBI Taxonomy" id="451514"/>
    <lineage>
        <taxon>Bacteria</taxon>
        <taxon>Pseudomonadati</taxon>
        <taxon>Pseudomonadota</taxon>
        <taxon>Magnetococcia</taxon>
        <taxon>Magnetococcales</taxon>
        <taxon>Magnetococcaceae</taxon>
        <taxon>Magnetococcus</taxon>
    </lineage>
</organism>
<reference evidence="1" key="1">
    <citation type="submission" date="2015-04" db="EMBL/GenBank/DDBJ databases">
        <authorList>
            <person name="Syromyatnikov M.Y."/>
            <person name="Popov V.N."/>
        </authorList>
    </citation>
    <scope>NUCLEOTIDE SEQUENCE</scope>
    <source>
        <strain evidence="1">MO-1</strain>
    </source>
</reference>
<sequence length="73" mass="8292">MADMQKKPLESVQWHGWIEPPSAPRLASMSSAELDALRDTDLPDLIRRVPTDGLLRLAITDLLDGRVRPLKMW</sequence>
<dbReference type="AlphaFoldDB" id="A0A1S7LKX8"/>
<evidence type="ECO:0000313" key="1">
    <source>
        <dbReference type="EMBL" id="CRH06774.1"/>
    </source>
</evidence>
<accession>A0A1S7LKX8</accession>
<name>A0A1S7LKX8_MAGMO</name>
<gene>
    <name evidence="1" type="ORF">MAGMO_2619</name>
</gene>
<dbReference type="EMBL" id="LO017727">
    <property type="protein sequence ID" value="CRH06774.1"/>
    <property type="molecule type" value="Genomic_DNA"/>
</dbReference>
<protein>
    <submittedName>
        <fullName evidence="1">Uncharacterized protein</fullName>
    </submittedName>
</protein>
<proteinExistence type="predicted"/>